<organism evidence="2 3">
    <name type="scientific">Bradyrhizobium niftali</name>
    <dbReference type="NCBI Taxonomy" id="2560055"/>
    <lineage>
        <taxon>Bacteria</taxon>
        <taxon>Pseudomonadati</taxon>
        <taxon>Pseudomonadota</taxon>
        <taxon>Alphaproteobacteria</taxon>
        <taxon>Hyphomicrobiales</taxon>
        <taxon>Nitrobacteraceae</taxon>
        <taxon>Bradyrhizobium</taxon>
    </lineage>
</organism>
<evidence type="ECO:0000259" key="1">
    <source>
        <dbReference type="Pfam" id="PF13847"/>
    </source>
</evidence>
<dbReference type="GO" id="GO:0008168">
    <property type="term" value="F:methyltransferase activity"/>
    <property type="evidence" value="ECO:0007669"/>
    <property type="project" value="UniProtKB-KW"/>
</dbReference>
<keyword evidence="2" id="KW-0489">Methyltransferase</keyword>
<dbReference type="Proteomes" id="UP000297966">
    <property type="component" value="Unassembled WGS sequence"/>
</dbReference>
<dbReference type="CDD" id="cd02440">
    <property type="entry name" value="AdoMet_MTases"/>
    <property type="match status" value="1"/>
</dbReference>
<dbReference type="PANTHER" id="PTHR43861:SF1">
    <property type="entry name" value="TRANS-ACONITATE 2-METHYLTRANSFERASE"/>
    <property type="match status" value="1"/>
</dbReference>
<protein>
    <submittedName>
        <fullName evidence="2">Class I SAM-dependent methyltransferase</fullName>
    </submittedName>
</protein>
<dbReference type="PANTHER" id="PTHR43861">
    <property type="entry name" value="TRANS-ACONITATE 2-METHYLTRANSFERASE-RELATED"/>
    <property type="match status" value="1"/>
</dbReference>
<keyword evidence="2" id="KW-0808">Transferase</keyword>
<comment type="caution">
    <text evidence="2">The sequence shown here is derived from an EMBL/GenBank/DDBJ whole genome shotgun (WGS) entry which is preliminary data.</text>
</comment>
<dbReference type="InterPro" id="IPR029063">
    <property type="entry name" value="SAM-dependent_MTases_sf"/>
</dbReference>
<gene>
    <name evidence="2" type="ORF">E4K65_40015</name>
</gene>
<dbReference type="OrthoDB" id="9808140at2"/>
<dbReference type="Pfam" id="PF13847">
    <property type="entry name" value="Methyltransf_31"/>
    <property type="match status" value="1"/>
</dbReference>
<keyword evidence="3" id="KW-1185">Reference proteome</keyword>
<dbReference type="SUPFAM" id="SSF53335">
    <property type="entry name" value="S-adenosyl-L-methionine-dependent methyltransferases"/>
    <property type="match status" value="1"/>
</dbReference>
<dbReference type="GO" id="GO:0032259">
    <property type="term" value="P:methylation"/>
    <property type="evidence" value="ECO:0007669"/>
    <property type="project" value="UniProtKB-KW"/>
</dbReference>
<dbReference type="EMBL" id="SPQT01000035">
    <property type="protein sequence ID" value="TFV39707.1"/>
    <property type="molecule type" value="Genomic_DNA"/>
</dbReference>
<accession>A0A4Y9LAH8</accession>
<reference evidence="2 3" key="1">
    <citation type="submission" date="2019-03" db="EMBL/GenBank/DDBJ databases">
        <title>Bradyrhizobium diversity isolated from nodules of Chamaecrista fasciculata.</title>
        <authorList>
            <person name="Klepa M.S."/>
            <person name="Urquiaga M.O."/>
            <person name="Hungria M."/>
            <person name="Delamuta J.R."/>
        </authorList>
    </citation>
    <scope>NUCLEOTIDE SEQUENCE [LARGE SCALE GENOMIC DNA]</scope>
    <source>
        <strain evidence="2 3">CNPSo 3448</strain>
    </source>
</reference>
<dbReference type="AlphaFoldDB" id="A0A4Y9LAH8"/>
<dbReference type="Gene3D" id="3.40.50.150">
    <property type="entry name" value="Vaccinia Virus protein VP39"/>
    <property type="match status" value="1"/>
</dbReference>
<proteinExistence type="predicted"/>
<evidence type="ECO:0000313" key="2">
    <source>
        <dbReference type="EMBL" id="TFV39707.1"/>
    </source>
</evidence>
<dbReference type="InterPro" id="IPR025714">
    <property type="entry name" value="Methyltranfer_dom"/>
</dbReference>
<sequence length="228" mass="26126">MLKSEGSMGRLLNIVTPLHSATKRDYMGRMNDDKIGCSLKAREYEFDYWDGDRRFGYGGYRFIEGRWAPVARALIETYGLKDGSSVLDVGCGKGFLLYEMQKILPGLKVAGFDISKHGLASSHEQVRPYLFNHRAQDAYPYGDDSFDLVISLGTLHNLRLYELDAALKEIERVGKNKFVMVEGYRNVAELHNLECWALTAESILHTSEWIWLYGKLGYTGDYEFIYFE</sequence>
<feature type="domain" description="Methyltransferase" evidence="1">
    <location>
        <begin position="81"/>
        <end position="190"/>
    </location>
</feature>
<evidence type="ECO:0000313" key="3">
    <source>
        <dbReference type="Proteomes" id="UP000297966"/>
    </source>
</evidence>
<name>A0A4Y9LAH8_9BRAD</name>